<dbReference type="EMBL" id="UINC01000699">
    <property type="protein sequence ID" value="SUZ59791.1"/>
    <property type="molecule type" value="Genomic_DNA"/>
</dbReference>
<reference evidence="1" key="1">
    <citation type="submission" date="2018-05" db="EMBL/GenBank/DDBJ databases">
        <authorList>
            <person name="Lanie J.A."/>
            <person name="Ng W.-L."/>
            <person name="Kazmierczak K.M."/>
            <person name="Andrzejewski T.M."/>
            <person name="Davidsen T.M."/>
            <person name="Wayne K.J."/>
            <person name="Tettelin H."/>
            <person name="Glass J.I."/>
            <person name="Rusch D."/>
            <person name="Podicherti R."/>
            <person name="Tsui H.-C.T."/>
            <person name="Winkler M.E."/>
        </authorList>
    </citation>
    <scope>NUCLEOTIDE SEQUENCE</scope>
</reference>
<organism evidence="1">
    <name type="scientific">marine metagenome</name>
    <dbReference type="NCBI Taxonomy" id="408172"/>
    <lineage>
        <taxon>unclassified sequences</taxon>
        <taxon>metagenomes</taxon>
        <taxon>ecological metagenomes</taxon>
    </lineage>
</organism>
<accession>A0A381NYT3</accession>
<name>A0A381NYT3_9ZZZZ</name>
<sequence>MVNKFFFCVLQDLQQGTRFDLTLRPPRAKGTR</sequence>
<gene>
    <name evidence="1" type="ORF">METZ01_LOCUS12645</name>
</gene>
<dbReference type="AlphaFoldDB" id="A0A381NYT3"/>
<protein>
    <submittedName>
        <fullName evidence="1">Uncharacterized protein</fullName>
    </submittedName>
</protein>
<proteinExistence type="predicted"/>
<evidence type="ECO:0000313" key="1">
    <source>
        <dbReference type="EMBL" id="SUZ59791.1"/>
    </source>
</evidence>